<geneLocation type="plasmid" evidence="1 2">
    <name>pSS37A-Re-2</name>
</geneLocation>
<keyword evidence="2" id="KW-1185">Reference proteome</keyword>
<gene>
    <name evidence="1" type="ORF">SS37A_39810</name>
</gene>
<protein>
    <submittedName>
        <fullName evidence="1">Uncharacterized protein</fullName>
    </submittedName>
</protein>
<dbReference type="EMBL" id="AP027144">
    <property type="protein sequence ID" value="BDV36451.1"/>
    <property type="molecule type" value="Genomic_DNA"/>
</dbReference>
<dbReference type="Proteomes" id="UP001317629">
    <property type="component" value="Plasmid pSS37A-Re-2"/>
</dbReference>
<name>A0ABN6VPJ6_9HYPH</name>
<proteinExistence type="predicted"/>
<evidence type="ECO:0000313" key="2">
    <source>
        <dbReference type="Proteomes" id="UP001317629"/>
    </source>
</evidence>
<organism evidence="1 2">
    <name type="scientific">Methylocystis iwaonis</name>
    <dbReference type="NCBI Taxonomy" id="2885079"/>
    <lineage>
        <taxon>Bacteria</taxon>
        <taxon>Pseudomonadati</taxon>
        <taxon>Pseudomonadota</taxon>
        <taxon>Alphaproteobacteria</taxon>
        <taxon>Hyphomicrobiales</taxon>
        <taxon>Methylocystaceae</taxon>
        <taxon>Methylocystis</taxon>
    </lineage>
</organism>
<accession>A0ABN6VPJ6</accession>
<sequence>MKGPLKISLTRSILREGAESTMANEVTLSLSQTDAAELLRVLQLLAERLSDIRQPLCETEPADEMEREEAGFFKVESAVVERTMVVLKDILKKRGVES</sequence>
<keyword evidence="1" id="KW-0614">Plasmid</keyword>
<reference evidence="1 2" key="1">
    <citation type="journal article" date="2023" name="Int. J. Syst. Evol. Microbiol.">
        <title>Methylocystis iwaonis sp. nov., a type II methane-oxidizing bacterium from surface soil of a rice paddy field in Japan, and emended description of the genus Methylocystis (ex Whittenbury et al. 1970) Bowman et al. 1993.</title>
        <authorList>
            <person name="Kaise H."/>
            <person name="Sawadogo J.B."/>
            <person name="Alam M.S."/>
            <person name="Ueno C."/>
            <person name="Dianou D."/>
            <person name="Shinjo R."/>
            <person name="Asakawa S."/>
        </authorList>
    </citation>
    <scope>NUCLEOTIDE SEQUENCE [LARGE SCALE GENOMIC DNA]</scope>
    <source>
        <strain evidence="1 2">SS37A-Re</strain>
    </source>
</reference>
<evidence type="ECO:0000313" key="1">
    <source>
        <dbReference type="EMBL" id="BDV36451.1"/>
    </source>
</evidence>